<keyword evidence="5" id="KW-0862">Zinc</keyword>
<proteinExistence type="predicted"/>
<keyword evidence="6" id="KW-0805">Transcription regulation</keyword>
<evidence type="ECO:0000259" key="12">
    <source>
        <dbReference type="PROSITE" id="PS50157"/>
    </source>
</evidence>
<dbReference type="SMART" id="SM00355">
    <property type="entry name" value="ZnF_C2H2"/>
    <property type="match status" value="3"/>
</dbReference>
<feature type="domain" description="C2H2-type" evidence="12">
    <location>
        <begin position="27"/>
        <end position="54"/>
    </location>
</feature>
<keyword evidence="2" id="KW-0479">Metal-binding</keyword>
<evidence type="ECO:0000256" key="3">
    <source>
        <dbReference type="ARBA" id="ARBA00022737"/>
    </source>
</evidence>
<feature type="region of interest" description="Disordered" evidence="11">
    <location>
        <begin position="74"/>
        <end position="118"/>
    </location>
</feature>
<dbReference type="PROSITE" id="PS00028">
    <property type="entry name" value="ZINC_FINGER_C2H2_1"/>
    <property type="match status" value="2"/>
</dbReference>
<dbReference type="InterPro" id="IPR013087">
    <property type="entry name" value="Znf_C2H2_type"/>
</dbReference>
<keyword evidence="4 10" id="KW-0863">Zinc-finger</keyword>
<feature type="compositionally biased region" description="Gly residues" evidence="11">
    <location>
        <begin position="101"/>
        <end position="113"/>
    </location>
</feature>
<dbReference type="KEGG" id="tng:GSTEN00015414G001"/>
<evidence type="ECO:0000256" key="4">
    <source>
        <dbReference type="ARBA" id="ARBA00022771"/>
    </source>
</evidence>
<evidence type="ECO:0000256" key="7">
    <source>
        <dbReference type="ARBA" id="ARBA00023125"/>
    </source>
</evidence>
<dbReference type="GO" id="GO:0000978">
    <property type="term" value="F:RNA polymerase II cis-regulatory region sequence-specific DNA binding"/>
    <property type="evidence" value="ECO:0007669"/>
    <property type="project" value="TreeGrafter"/>
</dbReference>
<evidence type="ECO:0000256" key="2">
    <source>
        <dbReference type="ARBA" id="ARBA00022723"/>
    </source>
</evidence>
<keyword evidence="3" id="KW-0677">Repeat</keyword>
<dbReference type="FunFam" id="3.30.160.60:FF:000325">
    <property type="entry name" value="ZFP90 zinc finger protein"/>
    <property type="match status" value="1"/>
</dbReference>
<feature type="compositionally biased region" description="Basic and acidic residues" evidence="11">
    <location>
        <begin position="178"/>
        <end position="196"/>
    </location>
</feature>
<dbReference type="OrthoDB" id="8922241at2759"/>
<evidence type="ECO:0000256" key="10">
    <source>
        <dbReference type="PROSITE-ProRule" id="PRU00042"/>
    </source>
</evidence>
<protein>
    <submittedName>
        <fullName evidence="13">(spotted green pufferfish) hypothetical protein</fullName>
    </submittedName>
</protein>
<dbReference type="FunFam" id="3.30.160.60:FF:000446">
    <property type="entry name" value="Zinc finger protein"/>
    <property type="match status" value="1"/>
</dbReference>
<comment type="caution">
    <text evidence="13">The sequence shown here is derived from an EMBL/GenBank/DDBJ whole genome shotgun (WGS) entry which is preliminary data.</text>
</comment>
<feature type="domain" description="C2H2-type" evidence="12">
    <location>
        <begin position="1"/>
        <end position="26"/>
    </location>
</feature>
<evidence type="ECO:0000256" key="1">
    <source>
        <dbReference type="ARBA" id="ARBA00004123"/>
    </source>
</evidence>
<evidence type="ECO:0000256" key="6">
    <source>
        <dbReference type="ARBA" id="ARBA00023015"/>
    </source>
</evidence>
<keyword evidence="7" id="KW-0238">DNA-binding</keyword>
<dbReference type="Gene3D" id="3.30.160.60">
    <property type="entry name" value="Classic Zinc Finger"/>
    <property type="match status" value="3"/>
</dbReference>
<comment type="subcellular location">
    <subcellularLocation>
        <location evidence="1">Nucleus</location>
    </subcellularLocation>
</comment>
<dbReference type="GO" id="GO:0008270">
    <property type="term" value="F:zinc ion binding"/>
    <property type="evidence" value="ECO:0007669"/>
    <property type="project" value="UniProtKB-KW"/>
</dbReference>
<feature type="domain" description="C2H2-type" evidence="12">
    <location>
        <begin position="54"/>
        <end position="81"/>
    </location>
</feature>
<dbReference type="PANTHER" id="PTHR23226">
    <property type="entry name" value="ZINC FINGER AND SCAN DOMAIN-CONTAINING"/>
    <property type="match status" value="1"/>
</dbReference>
<keyword evidence="8" id="KW-0804">Transcription</keyword>
<evidence type="ECO:0000256" key="8">
    <source>
        <dbReference type="ARBA" id="ARBA00023163"/>
    </source>
</evidence>
<sequence length="382" mass="41240">CSDCGKAFKKKGHLLQHGVLHSSDRPYGCSTCSRAFNRRESLTRHEKIHEEKPFRCPACGRAFRESTSLLNHAASGTCGKPGRGPKLRGSKTGTDGEDRVGGGGGGGNGGGGTYQSNRGVVYGKTEEEDGVIIVGDGEPKSGLGCDGLFQSGRGGNSNDRDSTDGKYPTDYSRNRYTGYHDDHRSQELRKTPRKVDSPPNVGSTRPEWVLVGFHALTFAASAVRVSRAARPCADTTAFTPERSPTTAPCVGSISERLFTSASIKRSTRGQRITNATYVERNLAIPRASGGTASSTRKVNCKRCPRLRLQRPSTALTQTLNVASPKTGARTKRRAPPHITTLKMSSLKTPTPSLSLHLNPKRRLHRDCTLVLYVGNRFAITST</sequence>
<dbReference type="GO" id="GO:0005634">
    <property type="term" value="C:nucleus"/>
    <property type="evidence" value="ECO:0007669"/>
    <property type="project" value="UniProtKB-SubCell"/>
</dbReference>
<gene>
    <name evidence="13" type="ORF">GSTENG00015414001</name>
</gene>
<dbReference type="SUPFAM" id="SSF57667">
    <property type="entry name" value="beta-beta-alpha zinc fingers"/>
    <property type="match status" value="2"/>
</dbReference>
<dbReference type="GO" id="GO:0000981">
    <property type="term" value="F:DNA-binding transcription factor activity, RNA polymerase II-specific"/>
    <property type="evidence" value="ECO:0007669"/>
    <property type="project" value="TreeGrafter"/>
</dbReference>
<accession>Q4SN70</accession>
<dbReference type="PROSITE" id="PS50157">
    <property type="entry name" value="ZINC_FINGER_C2H2_2"/>
    <property type="match status" value="3"/>
</dbReference>
<evidence type="ECO:0000256" key="5">
    <source>
        <dbReference type="ARBA" id="ARBA00022833"/>
    </source>
</evidence>
<evidence type="ECO:0000256" key="11">
    <source>
        <dbReference type="SAM" id="MobiDB-lite"/>
    </source>
</evidence>
<evidence type="ECO:0000256" key="9">
    <source>
        <dbReference type="ARBA" id="ARBA00023242"/>
    </source>
</evidence>
<organism evidence="13">
    <name type="scientific">Tetraodon nigroviridis</name>
    <name type="common">Spotted green pufferfish</name>
    <name type="synonym">Chelonodon nigroviridis</name>
    <dbReference type="NCBI Taxonomy" id="99883"/>
    <lineage>
        <taxon>Eukaryota</taxon>
        <taxon>Metazoa</taxon>
        <taxon>Chordata</taxon>
        <taxon>Craniata</taxon>
        <taxon>Vertebrata</taxon>
        <taxon>Euteleostomi</taxon>
        <taxon>Actinopterygii</taxon>
        <taxon>Neopterygii</taxon>
        <taxon>Teleostei</taxon>
        <taxon>Neoteleostei</taxon>
        <taxon>Acanthomorphata</taxon>
        <taxon>Eupercaria</taxon>
        <taxon>Tetraodontiformes</taxon>
        <taxon>Tetradontoidea</taxon>
        <taxon>Tetraodontidae</taxon>
        <taxon>Tetraodon</taxon>
    </lineage>
</organism>
<dbReference type="AlphaFoldDB" id="Q4SN70"/>
<reference evidence="13" key="1">
    <citation type="journal article" date="2004" name="Nature">
        <title>Genome duplication in the teleost fish Tetraodon nigroviridis reveals the early vertebrate proto-karyotype.</title>
        <authorList>
            <person name="Jaillon O."/>
            <person name="Aury J.-M."/>
            <person name="Brunet F."/>
            <person name="Petit J.-L."/>
            <person name="Stange-Thomann N."/>
            <person name="Mauceli E."/>
            <person name="Bouneau L."/>
            <person name="Fischer C."/>
            <person name="Ozouf-Costaz C."/>
            <person name="Bernot A."/>
            <person name="Nicaud S."/>
            <person name="Jaffe D."/>
            <person name="Fisher S."/>
            <person name="Lutfalla G."/>
            <person name="Dossat C."/>
            <person name="Segurens B."/>
            <person name="Dasilva C."/>
            <person name="Salanoubat M."/>
            <person name="Levy M."/>
            <person name="Boudet N."/>
            <person name="Castellano S."/>
            <person name="Anthouard V."/>
            <person name="Jubin C."/>
            <person name="Castelli V."/>
            <person name="Katinka M."/>
            <person name="Vacherie B."/>
            <person name="Biemont C."/>
            <person name="Skalli Z."/>
            <person name="Cattolico L."/>
            <person name="Poulain J."/>
            <person name="De Berardinis V."/>
            <person name="Cruaud C."/>
            <person name="Duprat S."/>
            <person name="Brottier P."/>
            <person name="Coutanceau J.-P."/>
            <person name="Gouzy J."/>
            <person name="Parra G."/>
            <person name="Lardier G."/>
            <person name="Chapple C."/>
            <person name="McKernan K.J."/>
            <person name="McEwan P."/>
            <person name="Bosak S."/>
            <person name="Kellis M."/>
            <person name="Volff J.-N."/>
            <person name="Guigo R."/>
            <person name="Zody M.C."/>
            <person name="Mesirov J."/>
            <person name="Lindblad-Toh K."/>
            <person name="Birren B."/>
            <person name="Nusbaum C."/>
            <person name="Kahn D."/>
            <person name="Robinson-Rechavi M."/>
            <person name="Laudet V."/>
            <person name="Schachter V."/>
            <person name="Quetier F."/>
            <person name="Saurin W."/>
            <person name="Scarpelli C."/>
            <person name="Wincker P."/>
            <person name="Lander E.S."/>
            <person name="Weissenbach J."/>
            <person name="Roest Crollius H."/>
        </authorList>
    </citation>
    <scope>NUCLEOTIDE SEQUENCE [LARGE SCALE GENOMIC DNA]</scope>
</reference>
<feature type="non-terminal residue" evidence="13">
    <location>
        <position position="1"/>
    </location>
</feature>
<dbReference type="Pfam" id="PF00096">
    <property type="entry name" value="zf-C2H2"/>
    <property type="match status" value="2"/>
</dbReference>
<dbReference type="PANTHER" id="PTHR23226:SF416">
    <property type="entry name" value="FI01424P"/>
    <property type="match status" value="1"/>
</dbReference>
<keyword evidence="9" id="KW-0539">Nucleus</keyword>
<feature type="region of interest" description="Disordered" evidence="11">
    <location>
        <begin position="143"/>
        <end position="202"/>
    </location>
</feature>
<dbReference type="EMBL" id="CAAE01014543">
    <property type="protein sequence ID" value="CAF97912.1"/>
    <property type="molecule type" value="Genomic_DNA"/>
</dbReference>
<dbReference type="InterPro" id="IPR036236">
    <property type="entry name" value="Znf_C2H2_sf"/>
</dbReference>
<evidence type="ECO:0000313" key="13">
    <source>
        <dbReference type="EMBL" id="CAF97912.1"/>
    </source>
</evidence>
<reference evidence="13" key="2">
    <citation type="submission" date="2004-02" db="EMBL/GenBank/DDBJ databases">
        <authorList>
            <consortium name="Genoscope"/>
            <consortium name="Whitehead Institute Centre for Genome Research"/>
        </authorList>
    </citation>
    <scope>NUCLEOTIDE SEQUENCE</scope>
</reference>
<name>Q4SN70_TETNG</name>